<organism evidence="1 2">
    <name type="scientific">Kitasatospora cineracea</name>
    <dbReference type="NCBI Taxonomy" id="88074"/>
    <lineage>
        <taxon>Bacteria</taxon>
        <taxon>Bacillati</taxon>
        <taxon>Actinomycetota</taxon>
        <taxon>Actinomycetes</taxon>
        <taxon>Kitasatosporales</taxon>
        <taxon>Streptomycetaceae</taxon>
        <taxon>Kitasatospora</taxon>
    </lineage>
</organism>
<protein>
    <submittedName>
        <fullName evidence="1">Uncharacterized protein</fullName>
    </submittedName>
</protein>
<accession>A0A8G1UG93</accession>
<sequence length="187" mass="21041">MPSFSQIGDRLMRAPKSVDVKLKLYVLEISGTWEPNDAERKAAWELYVELVTRIAVVPLNPQDGLLREALGSLYSLFATTREVLRRHGPEVAEPKKDGQYNFGYLSVAMLNFGIRPLLAYWHPVLEDWETQRPTDRSRHDHELAWPRVEELRTSLNNTRHVLAAYADLLASACGVPSLLAAVPGPPA</sequence>
<dbReference type="EMBL" id="RJVJ01000001">
    <property type="protein sequence ID" value="ROR43392.1"/>
    <property type="molecule type" value="Genomic_DNA"/>
</dbReference>
<gene>
    <name evidence="1" type="ORF">EDD39_1544</name>
</gene>
<dbReference type="Proteomes" id="UP000267408">
    <property type="component" value="Unassembled WGS sequence"/>
</dbReference>
<evidence type="ECO:0000313" key="1">
    <source>
        <dbReference type="EMBL" id="ROR43392.1"/>
    </source>
</evidence>
<name>A0A8G1UG93_9ACTN</name>
<dbReference type="AlphaFoldDB" id="A0A8G1UG93"/>
<proteinExistence type="predicted"/>
<reference evidence="1 2" key="1">
    <citation type="submission" date="2018-11" db="EMBL/GenBank/DDBJ databases">
        <title>Sequencing the genomes of 1000 actinobacteria strains.</title>
        <authorList>
            <person name="Klenk H.-P."/>
        </authorList>
    </citation>
    <scope>NUCLEOTIDE SEQUENCE [LARGE SCALE GENOMIC DNA]</scope>
    <source>
        <strain evidence="1 2">DSM 44780</strain>
    </source>
</reference>
<comment type="caution">
    <text evidence="1">The sequence shown here is derived from an EMBL/GenBank/DDBJ whole genome shotgun (WGS) entry which is preliminary data.</text>
</comment>
<evidence type="ECO:0000313" key="2">
    <source>
        <dbReference type="Proteomes" id="UP000267408"/>
    </source>
</evidence>